<feature type="compositionally biased region" description="Basic and acidic residues" evidence="1">
    <location>
        <begin position="157"/>
        <end position="175"/>
    </location>
</feature>
<keyword evidence="4" id="KW-1185">Reference proteome</keyword>
<dbReference type="PANTHER" id="PTHR45762">
    <property type="entry name" value="ZINC FINGER RNA-BINDING PROTEIN"/>
    <property type="match status" value="1"/>
</dbReference>
<evidence type="ECO:0000256" key="1">
    <source>
        <dbReference type="SAM" id="MobiDB-lite"/>
    </source>
</evidence>
<dbReference type="SMART" id="SM00572">
    <property type="entry name" value="DZF"/>
    <property type="match status" value="1"/>
</dbReference>
<evidence type="ECO:0000313" key="3">
    <source>
        <dbReference type="EMBL" id="VVC98762.1"/>
    </source>
</evidence>
<dbReference type="GO" id="GO:0003725">
    <property type="term" value="F:double-stranded RNA binding"/>
    <property type="evidence" value="ECO:0007669"/>
    <property type="project" value="TreeGrafter"/>
</dbReference>
<dbReference type="AlphaFoldDB" id="A0A5E4QL61"/>
<dbReference type="Pfam" id="PF07528">
    <property type="entry name" value="DZF_N"/>
    <property type="match status" value="1"/>
</dbReference>
<dbReference type="InterPro" id="IPR049401">
    <property type="entry name" value="DZF_dom_N"/>
</dbReference>
<accession>A0A5E4QL61</accession>
<dbReference type="PROSITE" id="PS51703">
    <property type="entry name" value="DZF"/>
    <property type="match status" value="1"/>
</dbReference>
<protein>
    <recommendedName>
        <fullName evidence="2">DZF domain-containing protein</fullName>
    </recommendedName>
</protein>
<dbReference type="GO" id="GO:0003727">
    <property type="term" value="F:single-stranded RNA binding"/>
    <property type="evidence" value="ECO:0007669"/>
    <property type="project" value="TreeGrafter"/>
</dbReference>
<gene>
    <name evidence="3" type="ORF">LSINAPIS_LOCUS9784</name>
</gene>
<dbReference type="Proteomes" id="UP000324832">
    <property type="component" value="Unassembled WGS sequence"/>
</dbReference>
<feature type="region of interest" description="Disordered" evidence="1">
    <location>
        <begin position="146"/>
        <end position="184"/>
    </location>
</feature>
<reference evidence="3 4" key="1">
    <citation type="submission" date="2017-07" db="EMBL/GenBank/DDBJ databases">
        <authorList>
            <person name="Talla V."/>
            <person name="Backstrom N."/>
        </authorList>
    </citation>
    <scope>NUCLEOTIDE SEQUENCE [LARGE SCALE GENOMIC DNA]</scope>
</reference>
<dbReference type="InterPro" id="IPR043519">
    <property type="entry name" value="NT_sf"/>
</dbReference>
<sequence>MHMKGRRHRLQYKKKVQPDLEVKVKPSMHQRKLAEAKAQRMMVRDEMWARRRMHEGMEEEERAYWEGGADWWPRGPLPPHMHHHHHGMGMGGYNNVGRRPETSDDRHVLAKHALIYPEEQELQQIQRCVSHTERALKSLSDALAERTHKNQAGKAGVKTEEKKDDKPEGKEDGRDNQLFSFMGEGEGGGCASGATAGASAGGAAPTASEAGGGRALKGVMRVGLLAKGLLLRGDRDVRLVVLCHDRPTVTLLKRSPGEDSKYRVELLPAEGGVQVSDGSVSVLVSLTAAVVRDPPEGGDVKRDDKDVLPRQKCLDALAALRHAKWFQARAASLQSCVIIIRIMRDLCRRIPNWTPLNPY</sequence>
<dbReference type="Gene3D" id="3.30.460.10">
    <property type="entry name" value="Beta Polymerase, domain 2"/>
    <property type="match status" value="1"/>
</dbReference>
<feature type="domain" description="DZF" evidence="2">
    <location>
        <begin position="99"/>
        <end position="359"/>
    </location>
</feature>
<proteinExistence type="predicted"/>
<dbReference type="InterPro" id="IPR006561">
    <property type="entry name" value="DZF_dom"/>
</dbReference>
<dbReference type="PANTHER" id="PTHR45762:SF3">
    <property type="entry name" value="ZINC-FINGER PROTEIN AT 72D, ISOFORM B"/>
    <property type="match status" value="1"/>
</dbReference>
<name>A0A5E4QL61_9NEOP</name>
<organism evidence="3 4">
    <name type="scientific">Leptidea sinapis</name>
    <dbReference type="NCBI Taxonomy" id="189913"/>
    <lineage>
        <taxon>Eukaryota</taxon>
        <taxon>Metazoa</taxon>
        <taxon>Ecdysozoa</taxon>
        <taxon>Arthropoda</taxon>
        <taxon>Hexapoda</taxon>
        <taxon>Insecta</taxon>
        <taxon>Pterygota</taxon>
        <taxon>Neoptera</taxon>
        <taxon>Endopterygota</taxon>
        <taxon>Lepidoptera</taxon>
        <taxon>Glossata</taxon>
        <taxon>Ditrysia</taxon>
        <taxon>Papilionoidea</taxon>
        <taxon>Pieridae</taxon>
        <taxon>Dismorphiinae</taxon>
        <taxon>Leptidea</taxon>
    </lineage>
</organism>
<dbReference type="EMBL" id="FZQP02003778">
    <property type="protein sequence ID" value="VVC98762.1"/>
    <property type="molecule type" value="Genomic_DNA"/>
</dbReference>
<evidence type="ECO:0000313" key="4">
    <source>
        <dbReference type="Proteomes" id="UP000324832"/>
    </source>
</evidence>
<evidence type="ECO:0000259" key="2">
    <source>
        <dbReference type="PROSITE" id="PS51703"/>
    </source>
</evidence>
<dbReference type="GO" id="GO:0071011">
    <property type="term" value="C:precatalytic spliceosome"/>
    <property type="evidence" value="ECO:0007669"/>
    <property type="project" value="TreeGrafter"/>
</dbReference>